<proteinExistence type="predicted"/>
<reference evidence="1 2" key="1">
    <citation type="submission" date="2023-02" db="EMBL/GenBank/DDBJ databases">
        <title>LHISI_Scaffold_Assembly.</title>
        <authorList>
            <person name="Stuart O.P."/>
            <person name="Cleave R."/>
            <person name="Magrath M.J.L."/>
            <person name="Mikheyev A.S."/>
        </authorList>
    </citation>
    <scope>NUCLEOTIDE SEQUENCE [LARGE SCALE GENOMIC DNA]</scope>
    <source>
        <strain evidence="1">Daus_M_001</strain>
        <tissue evidence="1">Leg muscle</tissue>
    </source>
</reference>
<dbReference type="Proteomes" id="UP001159363">
    <property type="component" value="Chromosome 1"/>
</dbReference>
<dbReference type="EMBL" id="JARBHB010000001">
    <property type="protein sequence ID" value="KAJ8896694.1"/>
    <property type="molecule type" value="Genomic_DNA"/>
</dbReference>
<gene>
    <name evidence="1" type="ORF">PR048_002039</name>
</gene>
<keyword evidence="2" id="KW-1185">Reference proteome</keyword>
<organism evidence="1 2">
    <name type="scientific">Dryococelus australis</name>
    <dbReference type="NCBI Taxonomy" id="614101"/>
    <lineage>
        <taxon>Eukaryota</taxon>
        <taxon>Metazoa</taxon>
        <taxon>Ecdysozoa</taxon>
        <taxon>Arthropoda</taxon>
        <taxon>Hexapoda</taxon>
        <taxon>Insecta</taxon>
        <taxon>Pterygota</taxon>
        <taxon>Neoptera</taxon>
        <taxon>Polyneoptera</taxon>
        <taxon>Phasmatodea</taxon>
        <taxon>Verophasmatodea</taxon>
        <taxon>Anareolatae</taxon>
        <taxon>Phasmatidae</taxon>
        <taxon>Eurycanthinae</taxon>
        <taxon>Dryococelus</taxon>
    </lineage>
</organism>
<evidence type="ECO:0000313" key="2">
    <source>
        <dbReference type="Proteomes" id="UP001159363"/>
    </source>
</evidence>
<accession>A0ABQ9IKI0</accession>
<sequence length="123" mass="14155">MNNEPFLNNLNTIGIRLIDQLMKVQTSNVTVVAAFLQSSSWEALRHEEYASSYIRVLFIMLGLQLLFLLQHFSYNDLSLLQQLGAYERSLSKSDRVDEPLNRISLNAKNACDMKIEDFRTKAL</sequence>
<protein>
    <submittedName>
        <fullName evidence="1">Uncharacterized protein</fullName>
    </submittedName>
</protein>
<evidence type="ECO:0000313" key="1">
    <source>
        <dbReference type="EMBL" id="KAJ8896694.1"/>
    </source>
</evidence>
<name>A0ABQ9IKI0_9NEOP</name>
<comment type="caution">
    <text evidence="1">The sequence shown here is derived from an EMBL/GenBank/DDBJ whole genome shotgun (WGS) entry which is preliminary data.</text>
</comment>